<reference evidence="8 9" key="1">
    <citation type="submission" date="2019-07" db="EMBL/GenBank/DDBJ databases">
        <title>Whole genome shotgun sequence of Cellulomonas soli NBRC 109434.</title>
        <authorList>
            <person name="Hosoyama A."/>
            <person name="Uohara A."/>
            <person name="Ohji S."/>
            <person name="Ichikawa N."/>
        </authorList>
    </citation>
    <scope>NUCLEOTIDE SEQUENCE [LARGE SCALE GENOMIC DNA]</scope>
    <source>
        <strain evidence="8 9">NBRC 109434</strain>
    </source>
</reference>
<keyword evidence="9" id="KW-1185">Reference proteome</keyword>
<dbReference type="Proteomes" id="UP000321798">
    <property type="component" value="Unassembled WGS sequence"/>
</dbReference>
<keyword evidence="5 6" id="KW-0472">Membrane</keyword>
<evidence type="ECO:0000256" key="3">
    <source>
        <dbReference type="ARBA" id="ARBA00022692"/>
    </source>
</evidence>
<dbReference type="InterPro" id="IPR050291">
    <property type="entry name" value="CDF_Transporter"/>
</dbReference>
<dbReference type="InterPro" id="IPR027469">
    <property type="entry name" value="Cation_efflux_TMD_sf"/>
</dbReference>
<dbReference type="EMBL" id="BKAL01000020">
    <property type="protein sequence ID" value="GEP70960.1"/>
    <property type="molecule type" value="Genomic_DNA"/>
</dbReference>
<dbReference type="Gene3D" id="1.20.1510.10">
    <property type="entry name" value="Cation efflux protein transmembrane domain"/>
    <property type="match status" value="1"/>
</dbReference>
<evidence type="ECO:0000313" key="8">
    <source>
        <dbReference type="EMBL" id="GEP70960.1"/>
    </source>
</evidence>
<comment type="caution">
    <text evidence="8">The sequence shown here is derived from an EMBL/GenBank/DDBJ whole genome shotgun (WGS) entry which is preliminary data.</text>
</comment>
<feature type="transmembrane region" description="Helical" evidence="6">
    <location>
        <begin position="76"/>
        <end position="97"/>
    </location>
</feature>
<dbReference type="RefSeq" id="WP_146954729.1">
    <property type="nucleotide sequence ID" value="NZ_BAABBJ010000006.1"/>
</dbReference>
<feature type="transmembrane region" description="Helical" evidence="6">
    <location>
        <begin position="37"/>
        <end position="56"/>
    </location>
</feature>
<dbReference type="PANTHER" id="PTHR43840:SF15">
    <property type="entry name" value="MITOCHONDRIAL METAL TRANSPORTER 1-RELATED"/>
    <property type="match status" value="1"/>
</dbReference>
<dbReference type="InterPro" id="IPR058533">
    <property type="entry name" value="Cation_efflux_TM"/>
</dbReference>
<keyword evidence="3 6" id="KW-0812">Transmembrane</keyword>
<accession>A0A512PIC7</accession>
<dbReference type="GO" id="GO:0015093">
    <property type="term" value="F:ferrous iron transmembrane transporter activity"/>
    <property type="evidence" value="ECO:0007669"/>
    <property type="project" value="TreeGrafter"/>
</dbReference>
<dbReference type="SUPFAM" id="SSF161111">
    <property type="entry name" value="Cation efflux protein transmembrane domain-like"/>
    <property type="match status" value="1"/>
</dbReference>
<feature type="transmembrane region" description="Helical" evidence="6">
    <location>
        <begin position="13"/>
        <end position="31"/>
    </location>
</feature>
<dbReference type="GO" id="GO:0005886">
    <property type="term" value="C:plasma membrane"/>
    <property type="evidence" value="ECO:0007669"/>
    <property type="project" value="TreeGrafter"/>
</dbReference>
<keyword evidence="4 6" id="KW-1133">Transmembrane helix</keyword>
<dbReference type="GO" id="GO:0015086">
    <property type="term" value="F:cadmium ion transmembrane transporter activity"/>
    <property type="evidence" value="ECO:0007669"/>
    <property type="project" value="TreeGrafter"/>
</dbReference>
<dbReference type="GO" id="GO:0006882">
    <property type="term" value="P:intracellular zinc ion homeostasis"/>
    <property type="evidence" value="ECO:0007669"/>
    <property type="project" value="TreeGrafter"/>
</dbReference>
<sequence>MDPGSREERALRLSLRAGVVLAVMAVVWGLLARSQVILLDGVYLVLGMATTGLALYAARVAGSGPSPRYPFGREAVVPLVTGVQGVALLGALAYASVEAVRVILAGGAPADPWVLGSYAVVSGGAAALLAHRMRRGPASDLLAAEAVQWRAGALFSALVLGGALVVAVLDATGESVATRYVDSALVLVCSAILVRDPVRLVRASLDELLEAAPSSGVQAAVQVVIDRVTAAHGLGEPRVRLTKLGRKLYVEVDFVVADGTRDVADEDEVRRAVADGLDGHTPYEVWLNVALTTDPELAR</sequence>
<dbReference type="Pfam" id="PF01545">
    <property type="entry name" value="Cation_efflux"/>
    <property type="match status" value="1"/>
</dbReference>
<feature type="transmembrane region" description="Helical" evidence="6">
    <location>
        <begin position="151"/>
        <end position="171"/>
    </location>
</feature>
<dbReference type="AlphaFoldDB" id="A0A512PIC7"/>
<comment type="subcellular location">
    <subcellularLocation>
        <location evidence="1">Membrane</location>
        <topology evidence="1">Multi-pass membrane protein</topology>
    </subcellularLocation>
</comment>
<dbReference type="OrthoDB" id="4475884at2"/>
<protein>
    <recommendedName>
        <fullName evidence="7">Cation efflux protein transmembrane domain-containing protein</fullName>
    </recommendedName>
</protein>
<evidence type="ECO:0000259" key="7">
    <source>
        <dbReference type="Pfam" id="PF01545"/>
    </source>
</evidence>
<organism evidence="8 9">
    <name type="scientific">Cellulomonas soli</name>
    <dbReference type="NCBI Taxonomy" id="931535"/>
    <lineage>
        <taxon>Bacteria</taxon>
        <taxon>Bacillati</taxon>
        <taxon>Actinomycetota</taxon>
        <taxon>Actinomycetes</taxon>
        <taxon>Micrococcales</taxon>
        <taxon>Cellulomonadaceae</taxon>
        <taxon>Cellulomonas</taxon>
    </lineage>
</organism>
<name>A0A512PIC7_9CELL</name>
<feature type="transmembrane region" description="Helical" evidence="6">
    <location>
        <begin position="112"/>
        <end position="130"/>
    </location>
</feature>
<evidence type="ECO:0000256" key="5">
    <source>
        <dbReference type="ARBA" id="ARBA00023136"/>
    </source>
</evidence>
<keyword evidence="2" id="KW-0813">Transport</keyword>
<evidence type="ECO:0000256" key="6">
    <source>
        <dbReference type="SAM" id="Phobius"/>
    </source>
</evidence>
<evidence type="ECO:0000256" key="1">
    <source>
        <dbReference type="ARBA" id="ARBA00004141"/>
    </source>
</evidence>
<proteinExistence type="predicted"/>
<dbReference type="PANTHER" id="PTHR43840">
    <property type="entry name" value="MITOCHONDRIAL METAL TRANSPORTER 1-RELATED"/>
    <property type="match status" value="1"/>
</dbReference>
<evidence type="ECO:0000256" key="4">
    <source>
        <dbReference type="ARBA" id="ARBA00022989"/>
    </source>
</evidence>
<evidence type="ECO:0000313" key="9">
    <source>
        <dbReference type="Proteomes" id="UP000321798"/>
    </source>
</evidence>
<gene>
    <name evidence="8" type="ORF">CSO01_36750</name>
</gene>
<feature type="domain" description="Cation efflux protein transmembrane" evidence="7">
    <location>
        <begin position="14"/>
        <end position="209"/>
    </location>
</feature>
<dbReference type="GO" id="GO:0015341">
    <property type="term" value="F:zinc efflux antiporter activity"/>
    <property type="evidence" value="ECO:0007669"/>
    <property type="project" value="TreeGrafter"/>
</dbReference>
<evidence type="ECO:0000256" key="2">
    <source>
        <dbReference type="ARBA" id="ARBA00022448"/>
    </source>
</evidence>